<dbReference type="EMBL" id="BBML01000009">
    <property type="protein sequence ID" value="GAK98126.1"/>
    <property type="molecule type" value="Genomic_DNA"/>
</dbReference>
<evidence type="ECO:0000313" key="2">
    <source>
        <dbReference type="Proteomes" id="UP000029221"/>
    </source>
</evidence>
<protein>
    <submittedName>
        <fullName evidence="1">Probable aggregation factor core protein MAFp3</fullName>
    </submittedName>
</protein>
<name>A0A090QRL3_9FLAO</name>
<dbReference type="Proteomes" id="UP000029221">
    <property type="component" value="Unassembled WGS sequence"/>
</dbReference>
<keyword evidence="2" id="KW-1185">Reference proteome</keyword>
<dbReference type="eggNOG" id="ENOG502ZCTE">
    <property type="taxonomic scope" value="Bacteria"/>
</dbReference>
<sequence length="150" mass="16925">MKNITPTIKMNWLTLIIIFIGFYSISQTSQVDVEINWPQWSGENYVIIYDNAGNEIIRICNPTNCYNGSSVAYSTTIDLGCLPNGTYRARLWDRYNDGWNGSGYIRITSGGSVVFDQTYLVEHQEAVIILLLAAVEEPVVVPHKKLIFKG</sequence>
<proteinExistence type="predicted"/>
<accession>A0A090QRL3</accession>
<gene>
    <name evidence="1" type="ORF">JCM19294_759</name>
</gene>
<reference evidence="1" key="1">
    <citation type="journal article" date="2014" name="Genome Announc.">
        <title>Draft Genome Sequences of Marine Flavobacterium Nonlabens Strains NR17, NR24, NR27, NR32, NR33, and Ara13.</title>
        <authorList>
            <person name="Nakanishi M."/>
            <person name="Meirelles P."/>
            <person name="Suzuki R."/>
            <person name="Takatani N."/>
            <person name="Mino S."/>
            <person name="Suda W."/>
            <person name="Oshima K."/>
            <person name="Hattori M."/>
            <person name="Ohkuma M."/>
            <person name="Hosokawa M."/>
            <person name="Miyashita K."/>
            <person name="Thompson F.L."/>
            <person name="Niwa A."/>
            <person name="Sawabe T."/>
            <person name="Sawabe T."/>
        </authorList>
    </citation>
    <scope>NUCLEOTIDE SEQUENCE [LARGE SCALE GENOMIC DNA]</scope>
    <source>
        <strain evidence="1">JCM 19294</strain>
    </source>
</reference>
<organism evidence="1 2">
    <name type="scientific">Nonlabens tegetincola</name>
    <dbReference type="NCBI Taxonomy" id="323273"/>
    <lineage>
        <taxon>Bacteria</taxon>
        <taxon>Pseudomonadati</taxon>
        <taxon>Bacteroidota</taxon>
        <taxon>Flavobacteriia</taxon>
        <taxon>Flavobacteriales</taxon>
        <taxon>Flavobacteriaceae</taxon>
        <taxon>Nonlabens</taxon>
    </lineage>
</organism>
<dbReference type="RefSeq" id="WP_042280170.1">
    <property type="nucleotide sequence ID" value="NZ_BBML01000009.1"/>
</dbReference>
<evidence type="ECO:0000313" key="1">
    <source>
        <dbReference type="EMBL" id="GAK98126.1"/>
    </source>
</evidence>
<comment type="caution">
    <text evidence="1">The sequence shown here is derived from an EMBL/GenBank/DDBJ whole genome shotgun (WGS) entry which is preliminary data.</text>
</comment>
<dbReference type="AlphaFoldDB" id="A0A090QRL3"/>